<protein>
    <recommendedName>
        <fullName evidence="11">Sensory/regulatory protein RpfC</fullName>
        <ecNumber evidence="3">2.7.13.3</ecNumber>
    </recommendedName>
</protein>
<organism evidence="18 19">
    <name type="scientific">Magnetococcus marinus (strain ATCC BAA-1437 / JCM 17883 / MC-1)</name>
    <dbReference type="NCBI Taxonomy" id="156889"/>
    <lineage>
        <taxon>Bacteria</taxon>
        <taxon>Pseudomonadati</taxon>
        <taxon>Pseudomonadota</taxon>
        <taxon>Magnetococcia</taxon>
        <taxon>Magnetococcales</taxon>
        <taxon>Magnetococcaceae</taxon>
        <taxon>Magnetococcus</taxon>
    </lineage>
</organism>
<feature type="coiled-coil region" evidence="13">
    <location>
        <begin position="248"/>
        <end position="275"/>
    </location>
</feature>
<dbReference type="GO" id="GO:0005524">
    <property type="term" value="F:ATP binding"/>
    <property type="evidence" value="ECO:0007669"/>
    <property type="project" value="UniProtKB-KW"/>
</dbReference>
<dbReference type="CDD" id="cd17546">
    <property type="entry name" value="REC_hyHK_CKI1_RcsC-like"/>
    <property type="match status" value="1"/>
</dbReference>
<keyword evidence="9" id="KW-0902">Two-component regulatory system</keyword>
<keyword evidence="13" id="KW-0175">Coiled coil</keyword>
<dbReference type="CDD" id="cd06225">
    <property type="entry name" value="HAMP"/>
    <property type="match status" value="1"/>
</dbReference>
<dbReference type="Pfam" id="PF00072">
    <property type="entry name" value="Response_reg"/>
    <property type="match status" value="1"/>
</dbReference>
<dbReference type="InterPro" id="IPR003661">
    <property type="entry name" value="HisK_dim/P_dom"/>
</dbReference>
<dbReference type="Gene3D" id="6.10.340.10">
    <property type="match status" value="1"/>
</dbReference>
<evidence type="ECO:0000256" key="1">
    <source>
        <dbReference type="ARBA" id="ARBA00000085"/>
    </source>
</evidence>
<dbReference type="KEGG" id="mgm:Mmc1_0261"/>
<dbReference type="SUPFAM" id="SSF52172">
    <property type="entry name" value="CheY-like"/>
    <property type="match status" value="1"/>
</dbReference>
<dbReference type="InterPro" id="IPR029016">
    <property type="entry name" value="GAF-like_dom_sf"/>
</dbReference>
<dbReference type="Pfam" id="PF00672">
    <property type="entry name" value="HAMP"/>
    <property type="match status" value="1"/>
</dbReference>
<dbReference type="PROSITE" id="PS50885">
    <property type="entry name" value="HAMP"/>
    <property type="match status" value="1"/>
</dbReference>
<evidence type="ECO:0000256" key="7">
    <source>
        <dbReference type="ARBA" id="ARBA00022777"/>
    </source>
</evidence>
<evidence type="ECO:0000256" key="5">
    <source>
        <dbReference type="ARBA" id="ARBA00022679"/>
    </source>
</evidence>
<dbReference type="Gene3D" id="1.10.287.130">
    <property type="match status" value="1"/>
</dbReference>
<keyword evidence="5" id="KW-0808">Transferase</keyword>
<dbReference type="InterPro" id="IPR011006">
    <property type="entry name" value="CheY-like_superfamily"/>
</dbReference>
<evidence type="ECO:0000256" key="8">
    <source>
        <dbReference type="ARBA" id="ARBA00022840"/>
    </source>
</evidence>
<evidence type="ECO:0000256" key="4">
    <source>
        <dbReference type="ARBA" id="ARBA00022553"/>
    </source>
</evidence>
<sequence precursor="true">MNIRSIVFLFGFSGSAILAAGIWSFSVSYGEVTALFQRQNIISQITDQGYRLALLTNEVLLQREIRAEQQWLSLYRMLEQFLEKNAAQLTPVQSYVQGIQHSLQNLHQLFERVTEGFKIGPLEGNAYQAQQRLYLLQMSQISIRIAELQTRLGELTNISNDAAEKTAGSSYEGVLFQFGLFLFALILYAVLAILFFYTRLLEPLNRLHKGIQRIQQGDVKHRPSHRVMDELGALFAAFSHLLDELQIAITYRKNNEEHLRQLLKLNEEASHLSERELCDRGLGIVVSLTQSEVGYLHMVHSDQETLTRVTWNHPRMALGHALDDALVFLNQAGVLTDWAAREKPIIQNNKPNFQDDQEVSADRFTFFRHLSVPVIEGNNVRMVMGVGNKAEDYNQNDVRQLQTVANEVGKFVQRRRSEIALRIASDEALKANRAKSDFLAVMSHEIRTPMNAIMGMTELLEETELTTIQRNYLSICRSSGQNLLQLINDILDISKVEAGRMEVAVAPFHLHRIIHDANQVILFRAQEKGLNQIVYIDPAVPTILLGDQARIRQILINFLGNSVKFTQSGTIATLVTTRAHANKEDQLVIHVVDTGIGIEQSEQEAIFKAFHQVDSSNQRQQGGTGLGLAICLKLVALMQGSVSLSSRAGKGSTFTLTLPLTVAPAEQIQSLKVERGLTGYHMVIWHTHPISTLYIEEMFKERGAKVRSCNQSMTLANCAIQGDAVLATTDMMIIHYHEEDKTNPLELINTIRSEQSLHEIPVLVYGRCYDPALLKQLNQLGVRFLPESLMQDVLCEQIVTELSKRPRSAVTSGQGGTLPMHILLVDDSPDNIFLIQAFLKKTSYQISTVYNGKEAVEYVMQADTPPDLILMDIQMPIMDGYAATRQIRLLEQQQGQSRIPIIALTAHAMAEEAEKLKAAGCDLHMAKPVSKRILLEVLGRYHEKMAYS</sequence>
<comment type="subcellular location">
    <subcellularLocation>
        <location evidence="2">Membrane</location>
    </subcellularLocation>
</comment>
<evidence type="ECO:0000313" key="18">
    <source>
        <dbReference type="EMBL" id="ABK42788.1"/>
    </source>
</evidence>
<evidence type="ECO:0000256" key="3">
    <source>
        <dbReference type="ARBA" id="ARBA00012438"/>
    </source>
</evidence>
<dbReference type="Gene3D" id="3.30.565.10">
    <property type="entry name" value="Histidine kinase-like ATPase, C-terminal domain"/>
    <property type="match status" value="1"/>
</dbReference>
<dbReference type="PRINTS" id="PR00344">
    <property type="entry name" value="BCTRLSENSOR"/>
</dbReference>
<dbReference type="CDD" id="cd00082">
    <property type="entry name" value="HisKA"/>
    <property type="match status" value="1"/>
</dbReference>
<dbReference type="EC" id="2.7.13.3" evidence="3"/>
<feature type="domain" description="HAMP" evidence="17">
    <location>
        <begin position="198"/>
        <end position="250"/>
    </location>
</feature>
<evidence type="ECO:0000259" key="17">
    <source>
        <dbReference type="PROSITE" id="PS50885"/>
    </source>
</evidence>
<comment type="catalytic activity">
    <reaction evidence="1">
        <text>ATP + protein L-histidine = ADP + protein N-phospho-L-histidine.</text>
        <dbReference type="EC" id="2.7.13.3"/>
    </reaction>
</comment>
<dbReference type="InterPro" id="IPR003594">
    <property type="entry name" value="HATPase_dom"/>
</dbReference>
<dbReference type="SMART" id="SM00387">
    <property type="entry name" value="HATPase_c"/>
    <property type="match status" value="1"/>
</dbReference>
<dbReference type="InterPro" id="IPR004358">
    <property type="entry name" value="Sig_transdc_His_kin-like_C"/>
</dbReference>
<dbReference type="GO" id="GO:0000155">
    <property type="term" value="F:phosphorelay sensor kinase activity"/>
    <property type="evidence" value="ECO:0007669"/>
    <property type="project" value="InterPro"/>
</dbReference>
<keyword evidence="19" id="KW-1185">Reference proteome</keyword>
<dbReference type="eggNOG" id="COG2205">
    <property type="taxonomic scope" value="Bacteria"/>
</dbReference>
<gene>
    <name evidence="18" type="ordered locus">Mmc1_0261</name>
</gene>
<feature type="transmembrane region" description="Helical" evidence="14">
    <location>
        <begin position="174"/>
        <end position="197"/>
    </location>
</feature>
<evidence type="ECO:0000256" key="2">
    <source>
        <dbReference type="ARBA" id="ARBA00004370"/>
    </source>
</evidence>
<keyword evidence="6" id="KW-0547">Nucleotide-binding</keyword>
<keyword evidence="7 18" id="KW-0418">Kinase</keyword>
<dbReference type="eggNOG" id="COG0784">
    <property type="taxonomic scope" value="Bacteria"/>
</dbReference>
<dbReference type="InterPro" id="IPR001789">
    <property type="entry name" value="Sig_transdc_resp-reg_receiver"/>
</dbReference>
<keyword evidence="4 12" id="KW-0597">Phosphoprotein</keyword>
<feature type="domain" description="Response regulatory" evidence="16">
    <location>
        <begin position="821"/>
        <end position="942"/>
    </location>
</feature>
<keyword evidence="14" id="KW-0812">Transmembrane</keyword>
<evidence type="ECO:0000313" key="19">
    <source>
        <dbReference type="Proteomes" id="UP000002586"/>
    </source>
</evidence>
<dbReference type="HOGENOM" id="CLU_000445_104_15_5"/>
<dbReference type="Pfam" id="PF02518">
    <property type="entry name" value="HATPase_c"/>
    <property type="match status" value="1"/>
</dbReference>
<dbReference type="SUPFAM" id="SSF55781">
    <property type="entry name" value="GAF domain-like"/>
    <property type="match status" value="1"/>
</dbReference>
<dbReference type="Pfam" id="PF00512">
    <property type="entry name" value="HisKA"/>
    <property type="match status" value="1"/>
</dbReference>
<dbReference type="PROSITE" id="PS50110">
    <property type="entry name" value="RESPONSE_REGULATORY"/>
    <property type="match status" value="1"/>
</dbReference>
<dbReference type="Pfam" id="PF13185">
    <property type="entry name" value="GAF_2"/>
    <property type="match status" value="1"/>
</dbReference>
<evidence type="ECO:0000259" key="15">
    <source>
        <dbReference type="PROSITE" id="PS50109"/>
    </source>
</evidence>
<accession>A0L495</accession>
<dbReference type="PROSITE" id="PS50109">
    <property type="entry name" value="HIS_KIN"/>
    <property type="match status" value="1"/>
</dbReference>
<dbReference type="PANTHER" id="PTHR45339:SF1">
    <property type="entry name" value="HYBRID SIGNAL TRANSDUCTION HISTIDINE KINASE J"/>
    <property type="match status" value="1"/>
</dbReference>
<dbReference type="GO" id="GO:0016020">
    <property type="term" value="C:membrane"/>
    <property type="evidence" value="ECO:0007669"/>
    <property type="project" value="UniProtKB-SubCell"/>
</dbReference>
<feature type="domain" description="Histidine kinase" evidence="15">
    <location>
        <begin position="441"/>
        <end position="662"/>
    </location>
</feature>
<keyword evidence="14" id="KW-1133">Transmembrane helix</keyword>
<evidence type="ECO:0000256" key="14">
    <source>
        <dbReference type="SAM" id="Phobius"/>
    </source>
</evidence>
<evidence type="ECO:0000256" key="10">
    <source>
        <dbReference type="ARBA" id="ARBA00064003"/>
    </source>
</evidence>
<evidence type="ECO:0000256" key="11">
    <source>
        <dbReference type="ARBA" id="ARBA00068150"/>
    </source>
</evidence>
<evidence type="ECO:0000256" key="9">
    <source>
        <dbReference type="ARBA" id="ARBA00023012"/>
    </source>
</evidence>
<dbReference type="FunFam" id="3.30.565.10:FF:000010">
    <property type="entry name" value="Sensor histidine kinase RcsC"/>
    <property type="match status" value="1"/>
</dbReference>
<dbReference type="PANTHER" id="PTHR45339">
    <property type="entry name" value="HYBRID SIGNAL TRANSDUCTION HISTIDINE KINASE J"/>
    <property type="match status" value="1"/>
</dbReference>
<dbReference type="SMART" id="SM00448">
    <property type="entry name" value="REC"/>
    <property type="match status" value="1"/>
</dbReference>
<dbReference type="EMBL" id="CP000471">
    <property type="protein sequence ID" value="ABK42788.1"/>
    <property type="molecule type" value="Genomic_DNA"/>
</dbReference>
<dbReference type="InterPro" id="IPR005467">
    <property type="entry name" value="His_kinase_dom"/>
</dbReference>
<keyword evidence="14" id="KW-0472">Membrane</keyword>
<reference evidence="18 19" key="2">
    <citation type="journal article" date="2012" name="Int. J. Syst. Evol. Microbiol.">
        <title>Magnetococcus marinus gen. nov., sp. nov., a marine, magnetotactic bacterium that represents a novel lineage (Magnetococcaceae fam. nov.; Magnetococcales ord. nov.) at the base of the Alphaproteobacteria.</title>
        <authorList>
            <person name="Bazylinski D.A."/>
            <person name="Williams T.J."/>
            <person name="Lefevre C.T."/>
            <person name="Berg R.J."/>
            <person name="Zhang C.L."/>
            <person name="Bowser S.S."/>
            <person name="Dean A.J."/>
            <person name="Beveridge T.J."/>
        </authorList>
    </citation>
    <scope>NUCLEOTIDE SEQUENCE [LARGE SCALE GENOMIC DNA]</scope>
    <source>
        <strain evidence="19">ATCC BAA-1437 / JCM 17883 / MC-1</strain>
    </source>
</reference>
<evidence type="ECO:0000259" key="16">
    <source>
        <dbReference type="PROSITE" id="PS50110"/>
    </source>
</evidence>
<feature type="transmembrane region" description="Helical" evidence="14">
    <location>
        <begin position="6"/>
        <end position="29"/>
    </location>
</feature>
<keyword evidence="8" id="KW-0067">ATP-binding</keyword>
<dbReference type="OrthoDB" id="9801651at2"/>
<dbReference type="STRING" id="156889.Mmc1_0261"/>
<comment type="subunit">
    <text evidence="10">At low DSF concentrations, interacts with RpfF.</text>
</comment>
<evidence type="ECO:0000256" key="6">
    <source>
        <dbReference type="ARBA" id="ARBA00022741"/>
    </source>
</evidence>
<dbReference type="Gene3D" id="3.30.450.40">
    <property type="match status" value="1"/>
</dbReference>
<feature type="modified residue" description="4-aspartylphosphate" evidence="12">
    <location>
        <position position="872"/>
    </location>
</feature>
<dbReference type="AlphaFoldDB" id="A0L495"/>
<dbReference type="FunFam" id="1.10.287.130:FF:000002">
    <property type="entry name" value="Two-component osmosensing histidine kinase"/>
    <property type="match status" value="1"/>
</dbReference>
<dbReference type="InterPro" id="IPR003660">
    <property type="entry name" value="HAMP_dom"/>
</dbReference>
<dbReference type="Gene3D" id="3.40.50.2300">
    <property type="match status" value="1"/>
</dbReference>
<dbReference type="eggNOG" id="COG3850">
    <property type="taxonomic scope" value="Bacteria"/>
</dbReference>
<dbReference type="InterPro" id="IPR036097">
    <property type="entry name" value="HisK_dim/P_sf"/>
</dbReference>
<proteinExistence type="predicted"/>
<dbReference type="InterPro" id="IPR003018">
    <property type="entry name" value="GAF"/>
</dbReference>
<dbReference type="SUPFAM" id="SSF158472">
    <property type="entry name" value="HAMP domain-like"/>
    <property type="match status" value="1"/>
</dbReference>
<dbReference type="SMART" id="SM00304">
    <property type="entry name" value="HAMP"/>
    <property type="match status" value="1"/>
</dbReference>
<evidence type="ECO:0000256" key="13">
    <source>
        <dbReference type="SAM" id="Coils"/>
    </source>
</evidence>
<dbReference type="CDD" id="cd16922">
    <property type="entry name" value="HATPase_EvgS-ArcB-TorS-like"/>
    <property type="match status" value="1"/>
</dbReference>
<dbReference type="SUPFAM" id="SSF47384">
    <property type="entry name" value="Homodimeric domain of signal transducing histidine kinase"/>
    <property type="match status" value="1"/>
</dbReference>
<dbReference type="SMART" id="SM00388">
    <property type="entry name" value="HisKA"/>
    <property type="match status" value="1"/>
</dbReference>
<dbReference type="InterPro" id="IPR036890">
    <property type="entry name" value="HATPase_C_sf"/>
</dbReference>
<dbReference type="SUPFAM" id="SSF55874">
    <property type="entry name" value="ATPase domain of HSP90 chaperone/DNA topoisomerase II/histidine kinase"/>
    <property type="match status" value="1"/>
</dbReference>
<name>A0L495_MAGMM</name>
<reference evidence="19" key="1">
    <citation type="journal article" date="2009" name="Appl. Environ. Microbiol.">
        <title>Complete genome sequence of the chemolithoautotrophic marine magnetotactic coccus strain MC-1.</title>
        <authorList>
            <person name="Schubbe S."/>
            <person name="Williams T.J."/>
            <person name="Xie G."/>
            <person name="Kiss H.E."/>
            <person name="Brettin T.S."/>
            <person name="Martinez D."/>
            <person name="Ross C.A."/>
            <person name="Schuler D."/>
            <person name="Cox B.L."/>
            <person name="Nealson K.H."/>
            <person name="Bazylinski D.A."/>
        </authorList>
    </citation>
    <scope>NUCLEOTIDE SEQUENCE [LARGE SCALE GENOMIC DNA]</scope>
    <source>
        <strain evidence="19">ATCC BAA-1437 / JCM 17883 / MC-1</strain>
    </source>
</reference>
<evidence type="ECO:0000256" key="12">
    <source>
        <dbReference type="PROSITE-ProRule" id="PRU00169"/>
    </source>
</evidence>
<dbReference type="Proteomes" id="UP000002586">
    <property type="component" value="Chromosome"/>
</dbReference>
<dbReference type="RefSeq" id="WP_011711960.1">
    <property type="nucleotide sequence ID" value="NC_008576.1"/>
</dbReference>